<dbReference type="Pfam" id="PF20990">
    <property type="entry name" value="DUF2207_C"/>
    <property type="match status" value="1"/>
</dbReference>
<comment type="caution">
    <text evidence="5">The sequence shown here is derived from an EMBL/GenBank/DDBJ whole genome shotgun (WGS) entry which is preliminary data.</text>
</comment>
<feature type="chain" id="PRO_5021495912" description="DUF2207 domain-containing protein" evidence="2">
    <location>
        <begin position="26"/>
        <end position="573"/>
    </location>
</feature>
<evidence type="ECO:0008006" key="7">
    <source>
        <dbReference type="Google" id="ProtNLM"/>
    </source>
</evidence>
<name>A0A4Y8Q8I3_9BACL</name>
<evidence type="ECO:0000313" key="5">
    <source>
        <dbReference type="EMBL" id="TFE90885.1"/>
    </source>
</evidence>
<reference evidence="5 6" key="1">
    <citation type="submission" date="2017-03" db="EMBL/GenBank/DDBJ databases">
        <title>Isolation of Levoglucosan Utilizing Bacteria.</title>
        <authorList>
            <person name="Arya A.S."/>
        </authorList>
    </citation>
    <scope>NUCLEOTIDE SEQUENCE [LARGE SCALE GENOMIC DNA]</scope>
    <source>
        <strain evidence="5 6">MEC069</strain>
    </source>
</reference>
<gene>
    <name evidence="5" type="ORF">B5M42_03400</name>
</gene>
<feature type="domain" description="DUF2207" evidence="3">
    <location>
        <begin position="32"/>
        <end position="206"/>
    </location>
</feature>
<sequence length="573" mass="64256">MTVAARIVGCLFAFLLLISVQPAYAGERAFRISESAIHATVDGAGNLQVEEQDTYDFDGAFNGIVVALDSSGSDGIEHFQAFKVTEAEPVPLRAERTEADNRLTYKIYESSQDESKVFRFTYTVKNVVQVYADTAELYWKFFDETNPSAIEQVNIDLELPAAVKTEEIEAFGHGPEAGKLEKDHNLVHYRLQPLPSGEMLEVRVLFPGSAVPDSARVSADFMLDAIREEEAGAAGDQGGDGIETVYGAAILLLLNVLAGAYIKFGRTFRSEWSGRYYSKLPDDPTPAVVGYLMNYRVKTDVLVATLADLVRKRYIDMKPLPSQGDKRKQPNYQFWRLKQDQEELQPHEANLLEWLFTEIGQNDHVTLANIRNYAKKQSGAFQKRWSEWQEEVKKTAFRAGYIEQVKWPRRGILLAAVVQIVGLLFFAPSDWKWLMICAIPLLLFIPRSQRRTREGQTAYAKWRAFKRFLRDHKRMEEQSLSAVDAGGAYFVYAIPLGEAKRAAALIRLQSSGTYEETAYLDSTSFYMHYEIWDSSFKQTFVDMYRSEASSDGSGDSFSSGGGGGGGGGGRDAF</sequence>
<feature type="signal peptide" evidence="2">
    <location>
        <begin position="1"/>
        <end position="25"/>
    </location>
</feature>
<dbReference type="EMBL" id="MYFO01000003">
    <property type="protein sequence ID" value="TFE90885.1"/>
    <property type="molecule type" value="Genomic_DNA"/>
</dbReference>
<dbReference type="InterPro" id="IPR048389">
    <property type="entry name" value="YciQ-like_C"/>
</dbReference>
<proteinExistence type="predicted"/>
<evidence type="ECO:0000256" key="2">
    <source>
        <dbReference type="SAM" id="SignalP"/>
    </source>
</evidence>
<dbReference type="Proteomes" id="UP000298246">
    <property type="component" value="Unassembled WGS sequence"/>
</dbReference>
<evidence type="ECO:0000259" key="3">
    <source>
        <dbReference type="Pfam" id="PF09972"/>
    </source>
</evidence>
<dbReference type="RefSeq" id="WP_134749746.1">
    <property type="nucleotide sequence ID" value="NZ_MYFO02000007.1"/>
</dbReference>
<feature type="domain" description="Predicted membrane protein YciQ-like C-terminal" evidence="4">
    <location>
        <begin position="275"/>
        <end position="503"/>
    </location>
</feature>
<feature type="compositionally biased region" description="Gly residues" evidence="1">
    <location>
        <begin position="559"/>
        <end position="573"/>
    </location>
</feature>
<feature type="region of interest" description="Disordered" evidence="1">
    <location>
        <begin position="549"/>
        <end position="573"/>
    </location>
</feature>
<feature type="compositionally biased region" description="Low complexity" evidence="1">
    <location>
        <begin position="549"/>
        <end position="558"/>
    </location>
</feature>
<dbReference type="AlphaFoldDB" id="A0A4Y8Q8I3"/>
<protein>
    <recommendedName>
        <fullName evidence="7">DUF2207 domain-containing protein</fullName>
    </recommendedName>
</protein>
<accession>A0A4Y8Q8I3</accession>
<evidence type="ECO:0000259" key="4">
    <source>
        <dbReference type="Pfam" id="PF20990"/>
    </source>
</evidence>
<dbReference type="OrthoDB" id="5507254at2"/>
<keyword evidence="6" id="KW-1185">Reference proteome</keyword>
<dbReference type="InterPro" id="IPR018702">
    <property type="entry name" value="DUF2207"/>
</dbReference>
<organism evidence="5 6">
    <name type="scientific">Paenibacillus athensensis</name>
    <dbReference type="NCBI Taxonomy" id="1967502"/>
    <lineage>
        <taxon>Bacteria</taxon>
        <taxon>Bacillati</taxon>
        <taxon>Bacillota</taxon>
        <taxon>Bacilli</taxon>
        <taxon>Bacillales</taxon>
        <taxon>Paenibacillaceae</taxon>
        <taxon>Paenibacillus</taxon>
    </lineage>
</organism>
<evidence type="ECO:0000256" key="1">
    <source>
        <dbReference type="SAM" id="MobiDB-lite"/>
    </source>
</evidence>
<dbReference type="Pfam" id="PF09972">
    <property type="entry name" value="DUF2207"/>
    <property type="match status" value="1"/>
</dbReference>
<evidence type="ECO:0000313" key="6">
    <source>
        <dbReference type="Proteomes" id="UP000298246"/>
    </source>
</evidence>
<keyword evidence="2" id="KW-0732">Signal</keyword>